<evidence type="ECO:0000256" key="1">
    <source>
        <dbReference type="SAM" id="MobiDB-lite"/>
    </source>
</evidence>
<accession>A0A267EAR9</accession>
<comment type="caution">
    <text evidence="2">The sequence shown here is derived from an EMBL/GenBank/DDBJ whole genome shotgun (WGS) entry which is preliminary data.</text>
</comment>
<evidence type="ECO:0000313" key="2">
    <source>
        <dbReference type="EMBL" id="PAA57899.1"/>
    </source>
</evidence>
<feature type="non-terminal residue" evidence="2">
    <location>
        <position position="1"/>
    </location>
</feature>
<dbReference type="PANTHER" id="PTHR31239">
    <property type="entry name" value="NICOLIN 1"/>
    <property type="match status" value="1"/>
</dbReference>
<dbReference type="AlphaFoldDB" id="A0A267EAR9"/>
<feature type="region of interest" description="Disordered" evidence="1">
    <location>
        <begin position="60"/>
        <end position="86"/>
    </location>
</feature>
<evidence type="ECO:0000313" key="3">
    <source>
        <dbReference type="Proteomes" id="UP000215902"/>
    </source>
</evidence>
<reference evidence="2 3" key="1">
    <citation type="submission" date="2017-06" db="EMBL/GenBank/DDBJ databases">
        <title>A platform for efficient transgenesis in Macrostomum lignano, a flatworm model organism for stem cell research.</title>
        <authorList>
            <person name="Berezikov E."/>
        </authorList>
    </citation>
    <scope>NUCLEOTIDE SEQUENCE [LARGE SCALE GENOMIC DNA]</scope>
    <source>
        <strain evidence="2">DV1</strain>
        <tissue evidence="2">Whole organism</tissue>
    </source>
</reference>
<organism evidence="2 3">
    <name type="scientific">Macrostomum lignano</name>
    <dbReference type="NCBI Taxonomy" id="282301"/>
    <lineage>
        <taxon>Eukaryota</taxon>
        <taxon>Metazoa</taxon>
        <taxon>Spiralia</taxon>
        <taxon>Lophotrochozoa</taxon>
        <taxon>Platyhelminthes</taxon>
        <taxon>Rhabditophora</taxon>
        <taxon>Macrostomorpha</taxon>
        <taxon>Macrostomida</taxon>
        <taxon>Macrostomidae</taxon>
        <taxon>Macrostomum</taxon>
    </lineage>
</organism>
<dbReference type="InterPro" id="IPR040235">
    <property type="entry name" value="Nicolin-1"/>
</dbReference>
<dbReference type="Proteomes" id="UP000215902">
    <property type="component" value="Unassembled WGS sequence"/>
</dbReference>
<dbReference type="EMBL" id="NIVC01002435">
    <property type="protein sequence ID" value="PAA57899.1"/>
    <property type="molecule type" value="Genomic_DNA"/>
</dbReference>
<name>A0A267EAR9_9PLAT</name>
<gene>
    <name evidence="2" type="ORF">BOX15_Mlig033480g3</name>
</gene>
<dbReference type="PANTHER" id="PTHR31239:SF2">
    <property type="entry name" value="NICOLIN-1"/>
    <property type="match status" value="1"/>
</dbReference>
<feature type="compositionally biased region" description="Low complexity" evidence="1">
    <location>
        <begin position="71"/>
        <end position="86"/>
    </location>
</feature>
<proteinExistence type="predicted"/>
<dbReference type="STRING" id="282301.A0A267EAR9"/>
<protein>
    <submittedName>
        <fullName evidence="2">Uncharacterized protein</fullName>
    </submittedName>
</protein>
<keyword evidence="3" id="KW-1185">Reference proteome</keyword>
<dbReference type="OrthoDB" id="73161at2759"/>
<sequence length="243" mass="25538">IVPLNVGPPHPCQLEGVKQTASGCIIKEVTFIGVGRVDIDEIRFRNCHTGFISIRVRYAQQPQHPPPPPSASSGGRRSAAAAAAAASPGEWRTCLHRRRLMPDPHSELGGLAQFRFGQPDWQAPVTGVAAVRLVLMQPSPVWREFGIEALQIVRRHAGGPSGSAFAAPADPLARVRCAEDDVGAGGGGGGGGLARLPGMSRRLAEFAASTAYLRHRLLSSAAPASAAYESGDAYDVSLLHFAA</sequence>
<dbReference type="GO" id="GO:0005654">
    <property type="term" value="C:nucleoplasm"/>
    <property type="evidence" value="ECO:0007669"/>
    <property type="project" value="TreeGrafter"/>
</dbReference>